<dbReference type="AlphaFoldDB" id="A0A7R8XA51"/>
<sequence>MDPWSRGVATDGSFDFVTFDHYVMAPNGEFLVYAGSVDSTGNATLQFLWLSESDASIHQRNSIVCDIESGAYFVQKRHLHPE</sequence>
<protein>
    <submittedName>
        <fullName evidence="1">Uncharacterized protein</fullName>
    </submittedName>
</protein>
<reference evidence="1" key="1">
    <citation type="submission" date="2020-11" db="EMBL/GenBank/DDBJ databases">
        <authorList>
            <person name="Tran Van P."/>
        </authorList>
    </citation>
    <scope>NUCLEOTIDE SEQUENCE</scope>
</reference>
<accession>A0A7R8XA51</accession>
<organism evidence="1">
    <name type="scientific">Darwinula stevensoni</name>
    <dbReference type="NCBI Taxonomy" id="69355"/>
    <lineage>
        <taxon>Eukaryota</taxon>
        <taxon>Metazoa</taxon>
        <taxon>Ecdysozoa</taxon>
        <taxon>Arthropoda</taxon>
        <taxon>Crustacea</taxon>
        <taxon>Oligostraca</taxon>
        <taxon>Ostracoda</taxon>
        <taxon>Podocopa</taxon>
        <taxon>Podocopida</taxon>
        <taxon>Darwinulocopina</taxon>
        <taxon>Darwinuloidea</taxon>
        <taxon>Darwinulidae</taxon>
        <taxon>Darwinula</taxon>
    </lineage>
</organism>
<dbReference type="EMBL" id="CAJPEV010000976">
    <property type="protein sequence ID" value="CAG0889871.1"/>
    <property type="molecule type" value="Genomic_DNA"/>
</dbReference>
<dbReference type="EMBL" id="LR900493">
    <property type="protein sequence ID" value="CAD7245871.1"/>
    <property type="molecule type" value="Genomic_DNA"/>
</dbReference>
<dbReference type="Proteomes" id="UP000677054">
    <property type="component" value="Unassembled WGS sequence"/>
</dbReference>
<evidence type="ECO:0000313" key="2">
    <source>
        <dbReference type="Proteomes" id="UP000677054"/>
    </source>
</evidence>
<keyword evidence="2" id="KW-1185">Reference proteome</keyword>
<evidence type="ECO:0000313" key="1">
    <source>
        <dbReference type="EMBL" id="CAD7245871.1"/>
    </source>
</evidence>
<gene>
    <name evidence="1" type="ORF">DSTB1V02_LOCUS5737</name>
</gene>
<name>A0A7R8XA51_9CRUS</name>
<proteinExistence type="predicted"/>